<dbReference type="Proteomes" id="UP000186110">
    <property type="component" value="Chromosome"/>
</dbReference>
<dbReference type="STRING" id="1484693.RS694_19850"/>
<evidence type="ECO:0000313" key="1">
    <source>
        <dbReference type="EMBL" id="APW44549.1"/>
    </source>
</evidence>
<keyword evidence="2" id="KW-1185">Reference proteome</keyword>
<protein>
    <submittedName>
        <fullName evidence="1">Uncharacterized protein</fullName>
    </submittedName>
</protein>
<dbReference type="KEGG" id="rsb:RS694_19850"/>
<dbReference type="EMBL" id="CP019239">
    <property type="protein sequence ID" value="APW44549.1"/>
    <property type="molecule type" value="Genomic_DNA"/>
</dbReference>
<accession>A0A1P8KEV6</accession>
<dbReference type="AlphaFoldDB" id="A0A1P8KEV6"/>
<sequence length="293" mass="30979">MGRMRGWGLLLAVCVPLLIFFSWSQLGSEKARINLQRYEDWSANNGGALMRPLYVYFLKNQKPALPGDVALPVVPANSGVKTWALQSDSTVLVELDAKVDGRVVQLKYVPVVRSATGIFYDCVSATSPVQIGRLCSAEVLTSEADIPAQLEANAQVLRDLPATVSTAGVALQAGETGSVVVVPANPADLNQCGFQCVKPQSCVTPRPLACGKTVDEGNSRHLEVAATSDDFRGNSFATRSAADQACERSSLDAGFRVADAASLGGVFRLGGGNEYWVHNGVSAQSNCWASDGG</sequence>
<organism evidence="1 2">
    <name type="scientific">Rhodoferax saidenbachensis</name>
    <dbReference type="NCBI Taxonomy" id="1484693"/>
    <lineage>
        <taxon>Bacteria</taxon>
        <taxon>Pseudomonadati</taxon>
        <taxon>Pseudomonadota</taxon>
        <taxon>Betaproteobacteria</taxon>
        <taxon>Burkholderiales</taxon>
        <taxon>Comamonadaceae</taxon>
        <taxon>Rhodoferax</taxon>
    </lineage>
</organism>
<gene>
    <name evidence="1" type="ORF">RS694_19850</name>
</gene>
<reference evidence="1 2" key="1">
    <citation type="submission" date="2017-01" db="EMBL/GenBank/DDBJ databases">
        <authorList>
            <person name="Mah S.A."/>
            <person name="Swanson W.J."/>
            <person name="Moy G.W."/>
            <person name="Vacquier V.D."/>
        </authorList>
    </citation>
    <scope>NUCLEOTIDE SEQUENCE [LARGE SCALE GENOMIC DNA]</scope>
    <source>
        <strain evidence="1 2">DSM 22694</strain>
    </source>
</reference>
<evidence type="ECO:0000313" key="2">
    <source>
        <dbReference type="Proteomes" id="UP000186110"/>
    </source>
</evidence>
<dbReference type="RefSeq" id="WP_029708239.1">
    <property type="nucleotide sequence ID" value="NZ_CP019239.1"/>
</dbReference>
<proteinExistence type="predicted"/>
<name>A0A1P8KEV6_9BURK</name>